<protein>
    <submittedName>
        <fullName evidence="1">Uncharacterized protein</fullName>
    </submittedName>
</protein>
<sequence length="66" mass="7323">MARVTSCCLTFSQKTFGVRGSWHIVDCIRLIGIKLDLLRIEFTSIPTSTINLQLATSLLAAVWPSK</sequence>
<proteinExistence type="predicted"/>
<accession>A0ACC2G7Z2</accession>
<keyword evidence="2" id="KW-1185">Reference proteome</keyword>
<organism evidence="1 2">
    <name type="scientific">Dallia pectoralis</name>
    <name type="common">Alaska blackfish</name>
    <dbReference type="NCBI Taxonomy" id="75939"/>
    <lineage>
        <taxon>Eukaryota</taxon>
        <taxon>Metazoa</taxon>
        <taxon>Chordata</taxon>
        <taxon>Craniata</taxon>
        <taxon>Vertebrata</taxon>
        <taxon>Euteleostomi</taxon>
        <taxon>Actinopterygii</taxon>
        <taxon>Neopterygii</taxon>
        <taxon>Teleostei</taxon>
        <taxon>Protacanthopterygii</taxon>
        <taxon>Esociformes</taxon>
        <taxon>Umbridae</taxon>
        <taxon>Dallia</taxon>
    </lineage>
</organism>
<gene>
    <name evidence="1" type="ORF">DPEC_G00197320</name>
</gene>
<dbReference type="Proteomes" id="UP001157502">
    <property type="component" value="Chromosome 16"/>
</dbReference>
<comment type="caution">
    <text evidence="1">The sequence shown here is derived from an EMBL/GenBank/DDBJ whole genome shotgun (WGS) entry which is preliminary data.</text>
</comment>
<evidence type="ECO:0000313" key="2">
    <source>
        <dbReference type="Proteomes" id="UP001157502"/>
    </source>
</evidence>
<dbReference type="EMBL" id="CM055743">
    <property type="protein sequence ID" value="KAJ7999718.1"/>
    <property type="molecule type" value="Genomic_DNA"/>
</dbReference>
<reference evidence="1" key="1">
    <citation type="submission" date="2021-05" db="EMBL/GenBank/DDBJ databases">
        <authorList>
            <person name="Pan Q."/>
            <person name="Jouanno E."/>
            <person name="Zahm M."/>
            <person name="Klopp C."/>
            <person name="Cabau C."/>
            <person name="Louis A."/>
            <person name="Berthelot C."/>
            <person name="Parey E."/>
            <person name="Roest Crollius H."/>
            <person name="Montfort J."/>
            <person name="Robinson-Rechavi M."/>
            <person name="Bouchez O."/>
            <person name="Lampietro C."/>
            <person name="Lopez Roques C."/>
            <person name="Donnadieu C."/>
            <person name="Postlethwait J."/>
            <person name="Bobe J."/>
            <person name="Dillon D."/>
            <person name="Chandos A."/>
            <person name="von Hippel F."/>
            <person name="Guiguen Y."/>
        </authorList>
    </citation>
    <scope>NUCLEOTIDE SEQUENCE</scope>
    <source>
        <strain evidence="1">YG-Jan2019</strain>
    </source>
</reference>
<name>A0ACC2G7Z2_DALPE</name>
<evidence type="ECO:0000313" key="1">
    <source>
        <dbReference type="EMBL" id="KAJ7999718.1"/>
    </source>
</evidence>